<evidence type="ECO:0000256" key="1">
    <source>
        <dbReference type="SAM" id="MobiDB-lite"/>
    </source>
</evidence>
<name>A0A9D4T7H5_RHISA</name>
<comment type="caution">
    <text evidence="2">The sequence shown here is derived from an EMBL/GenBank/DDBJ whole genome shotgun (WGS) entry which is preliminary data.</text>
</comment>
<accession>A0A9D4T7H5</accession>
<dbReference type="VEuPathDB" id="VectorBase:RSAN_030682"/>
<sequence>MPEDPPFAFTGSPSTPLKEQHERGPCRLCEKHFHPSDFVTSTSYTDTVIGKVIEVPLKLRRLKPGTVPSIFPGCPTYLSQDKSAAREGPEKKGPRMKAKALQGVLQESLITQQEEEQSNAISSLEDLLCHMVGDFWSKVIVKDKVTRYCIEELGFLYVLLGKFQTDCLEDRFGKYRQLSGARYHASIRQIYESELVLRLQKVLKLPELHRLDVLTPCGSLNDPQYMKRCGVDVREEDIKKKQPATAHMQL</sequence>
<protein>
    <submittedName>
        <fullName evidence="2">Uncharacterized protein</fullName>
    </submittedName>
</protein>
<evidence type="ECO:0000313" key="2">
    <source>
        <dbReference type="EMBL" id="KAH7976288.1"/>
    </source>
</evidence>
<organism evidence="2 3">
    <name type="scientific">Rhipicephalus sanguineus</name>
    <name type="common">Brown dog tick</name>
    <name type="synonym">Ixodes sanguineus</name>
    <dbReference type="NCBI Taxonomy" id="34632"/>
    <lineage>
        <taxon>Eukaryota</taxon>
        <taxon>Metazoa</taxon>
        <taxon>Ecdysozoa</taxon>
        <taxon>Arthropoda</taxon>
        <taxon>Chelicerata</taxon>
        <taxon>Arachnida</taxon>
        <taxon>Acari</taxon>
        <taxon>Parasitiformes</taxon>
        <taxon>Ixodida</taxon>
        <taxon>Ixodoidea</taxon>
        <taxon>Ixodidae</taxon>
        <taxon>Rhipicephalinae</taxon>
        <taxon>Rhipicephalus</taxon>
        <taxon>Rhipicephalus</taxon>
    </lineage>
</organism>
<proteinExistence type="predicted"/>
<reference evidence="2" key="2">
    <citation type="submission" date="2021-09" db="EMBL/GenBank/DDBJ databases">
        <authorList>
            <person name="Jia N."/>
            <person name="Wang J."/>
            <person name="Shi W."/>
            <person name="Du L."/>
            <person name="Sun Y."/>
            <person name="Zhan W."/>
            <person name="Jiang J."/>
            <person name="Wang Q."/>
            <person name="Zhang B."/>
            <person name="Ji P."/>
            <person name="Sakyi L.B."/>
            <person name="Cui X."/>
            <person name="Yuan T."/>
            <person name="Jiang B."/>
            <person name="Yang W."/>
            <person name="Lam T.T.-Y."/>
            <person name="Chang Q."/>
            <person name="Ding S."/>
            <person name="Wang X."/>
            <person name="Zhu J."/>
            <person name="Ruan X."/>
            <person name="Zhao L."/>
            <person name="Wei J."/>
            <person name="Que T."/>
            <person name="Du C."/>
            <person name="Cheng J."/>
            <person name="Dai P."/>
            <person name="Han X."/>
            <person name="Huang E."/>
            <person name="Gao Y."/>
            <person name="Liu J."/>
            <person name="Shao H."/>
            <person name="Ye R."/>
            <person name="Li L."/>
            <person name="Wei W."/>
            <person name="Wang X."/>
            <person name="Wang C."/>
            <person name="Huo Q."/>
            <person name="Li W."/>
            <person name="Guo W."/>
            <person name="Chen H."/>
            <person name="Chen S."/>
            <person name="Zhou L."/>
            <person name="Zhou L."/>
            <person name="Ni X."/>
            <person name="Tian J."/>
            <person name="Zhou Y."/>
            <person name="Sheng Y."/>
            <person name="Liu T."/>
            <person name="Pan Y."/>
            <person name="Xia L."/>
            <person name="Li J."/>
            <person name="Zhao F."/>
            <person name="Cao W."/>
        </authorList>
    </citation>
    <scope>NUCLEOTIDE SEQUENCE</scope>
    <source>
        <strain evidence="2">Rsan-2018</strain>
        <tissue evidence="2">Larvae</tissue>
    </source>
</reference>
<dbReference type="VEuPathDB" id="VectorBase:RSAN_057079"/>
<gene>
    <name evidence="2" type="ORF">HPB52_011005</name>
</gene>
<keyword evidence="3" id="KW-1185">Reference proteome</keyword>
<feature type="region of interest" description="Disordered" evidence="1">
    <location>
        <begin position="1"/>
        <end position="23"/>
    </location>
</feature>
<reference evidence="2" key="1">
    <citation type="journal article" date="2020" name="Cell">
        <title>Large-Scale Comparative Analyses of Tick Genomes Elucidate Their Genetic Diversity and Vector Capacities.</title>
        <authorList>
            <consortium name="Tick Genome and Microbiome Consortium (TIGMIC)"/>
            <person name="Jia N."/>
            <person name="Wang J."/>
            <person name="Shi W."/>
            <person name="Du L."/>
            <person name="Sun Y."/>
            <person name="Zhan W."/>
            <person name="Jiang J.F."/>
            <person name="Wang Q."/>
            <person name="Zhang B."/>
            <person name="Ji P."/>
            <person name="Bell-Sakyi L."/>
            <person name="Cui X.M."/>
            <person name="Yuan T.T."/>
            <person name="Jiang B.G."/>
            <person name="Yang W.F."/>
            <person name="Lam T.T."/>
            <person name="Chang Q.C."/>
            <person name="Ding S.J."/>
            <person name="Wang X.J."/>
            <person name="Zhu J.G."/>
            <person name="Ruan X.D."/>
            <person name="Zhao L."/>
            <person name="Wei J.T."/>
            <person name="Ye R.Z."/>
            <person name="Que T.C."/>
            <person name="Du C.H."/>
            <person name="Zhou Y.H."/>
            <person name="Cheng J.X."/>
            <person name="Dai P.F."/>
            <person name="Guo W.B."/>
            <person name="Han X.H."/>
            <person name="Huang E.J."/>
            <person name="Li L.F."/>
            <person name="Wei W."/>
            <person name="Gao Y.C."/>
            <person name="Liu J.Z."/>
            <person name="Shao H.Z."/>
            <person name="Wang X."/>
            <person name="Wang C.C."/>
            <person name="Yang T.C."/>
            <person name="Huo Q.B."/>
            <person name="Li W."/>
            <person name="Chen H.Y."/>
            <person name="Chen S.E."/>
            <person name="Zhou L.G."/>
            <person name="Ni X.B."/>
            <person name="Tian J.H."/>
            <person name="Sheng Y."/>
            <person name="Liu T."/>
            <person name="Pan Y.S."/>
            <person name="Xia L.Y."/>
            <person name="Li J."/>
            <person name="Zhao F."/>
            <person name="Cao W.C."/>
        </authorList>
    </citation>
    <scope>NUCLEOTIDE SEQUENCE</scope>
    <source>
        <strain evidence="2">Rsan-2018</strain>
    </source>
</reference>
<dbReference type="EMBL" id="JABSTV010001246">
    <property type="protein sequence ID" value="KAH7976288.1"/>
    <property type="molecule type" value="Genomic_DNA"/>
</dbReference>
<dbReference type="AlphaFoldDB" id="A0A9D4T7H5"/>
<evidence type="ECO:0000313" key="3">
    <source>
        <dbReference type="Proteomes" id="UP000821837"/>
    </source>
</evidence>
<dbReference type="Proteomes" id="UP000821837">
    <property type="component" value="Chromosome 10"/>
</dbReference>